<comment type="similarity">
    <text evidence="1">Belongs to the OSBP family.</text>
</comment>
<protein>
    <submittedName>
        <fullName evidence="3">Oxysterol-binding protein 4</fullName>
    </submittedName>
</protein>
<dbReference type="Gene3D" id="6.10.140.1150">
    <property type="match status" value="1"/>
</dbReference>
<evidence type="ECO:0000313" key="4">
    <source>
        <dbReference type="Proteomes" id="UP001281761"/>
    </source>
</evidence>
<dbReference type="Gene3D" id="2.40.160.120">
    <property type="match status" value="2"/>
</dbReference>
<feature type="compositionally biased region" description="Basic and acidic residues" evidence="2">
    <location>
        <begin position="164"/>
        <end position="193"/>
    </location>
</feature>
<dbReference type="SUPFAM" id="SSF144000">
    <property type="entry name" value="Oxysterol-binding protein-like"/>
    <property type="match status" value="2"/>
</dbReference>
<feature type="compositionally biased region" description="Basic and acidic residues" evidence="2">
    <location>
        <begin position="481"/>
        <end position="498"/>
    </location>
</feature>
<dbReference type="InterPro" id="IPR037239">
    <property type="entry name" value="OSBP_sf"/>
</dbReference>
<feature type="region of interest" description="Disordered" evidence="2">
    <location>
        <begin position="1"/>
        <end position="28"/>
    </location>
</feature>
<dbReference type="Pfam" id="PF01237">
    <property type="entry name" value="Oxysterol_BP"/>
    <property type="match status" value="2"/>
</dbReference>
<feature type="region of interest" description="Disordered" evidence="2">
    <location>
        <begin position="646"/>
        <end position="685"/>
    </location>
</feature>
<evidence type="ECO:0000256" key="1">
    <source>
        <dbReference type="ARBA" id="ARBA00008842"/>
    </source>
</evidence>
<feature type="region of interest" description="Disordered" evidence="2">
    <location>
        <begin position="603"/>
        <end position="630"/>
    </location>
</feature>
<feature type="compositionally biased region" description="Low complexity" evidence="2">
    <location>
        <begin position="500"/>
        <end position="520"/>
    </location>
</feature>
<dbReference type="Gene3D" id="1.10.287.2720">
    <property type="match status" value="1"/>
</dbReference>
<organism evidence="3 4">
    <name type="scientific">Blattamonas nauphoetae</name>
    <dbReference type="NCBI Taxonomy" id="2049346"/>
    <lineage>
        <taxon>Eukaryota</taxon>
        <taxon>Metamonada</taxon>
        <taxon>Preaxostyla</taxon>
        <taxon>Oxymonadida</taxon>
        <taxon>Blattamonas</taxon>
    </lineage>
</organism>
<feature type="region of interest" description="Disordered" evidence="2">
    <location>
        <begin position="481"/>
        <end position="524"/>
    </location>
</feature>
<proteinExistence type="inferred from homology"/>
<dbReference type="PANTHER" id="PTHR10972">
    <property type="entry name" value="OXYSTEROL-BINDING PROTEIN-RELATED"/>
    <property type="match status" value="1"/>
</dbReference>
<comment type="caution">
    <text evidence="3">The sequence shown here is derived from an EMBL/GenBank/DDBJ whole genome shotgun (WGS) entry which is preliminary data.</text>
</comment>
<feature type="compositionally biased region" description="Basic and acidic residues" evidence="2">
    <location>
        <begin position="665"/>
        <end position="685"/>
    </location>
</feature>
<accession>A0ABQ9WUX1</accession>
<dbReference type="PANTHER" id="PTHR10972:SF102">
    <property type="entry name" value="OXYSTEROL-BINDING PROTEIN"/>
    <property type="match status" value="1"/>
</dbReference>
<feature type="compositionally biased region" description="Low complexity" evidence="2">
    <location>
        <begin position="1"/>
        <end position="11"/>
    </location>
</feature>
<gene>
    <name evidence="3" type="ORF">BLNAU_21771</name>
</gene>
<dbReference type="EMBL" id="JARBJD010000353">
    <property type="protein sequence ID" value="KAK2943294.1"/>
    <property type="molecule type" value="Genomic_DNA"/>
</dbReference>
<evidence type="ECO:0000313" key="3">
    <source>
        <dbReference type="EMBL" id="KAK2943294.1"/>
    </source>
</evidence>
<dbReference type="InterPro" id="IPR000648">
    <property type="entry name" value="Oxysterol-bd"/>
</dbReference>
<evidence type="ECO:0000256" key="2">
    <source>
        <dbReference type="SAM" id="MobiDB-lite"/>
    </source>
</evidence>
<dbReference type="Proteomes" id="UP001281761">
    <property type="component" value="Unassembled WGS sequence"/>
</dbReference>
<feature type="region of interest" description="Disordered" evidence="2">
    <location>
        <begin position="161"/>
        <end position="249"/>
    </location>
</feature>
<name>A0ABQ9WUX1_9EUKA</name>
<feature type="compositionally biased region" description="Low complexity" evidence="2">
    <location>
        <begin position="205"/>
        <end position="231"/>
    </location>
</feature>
<reference evidence="3 4" key="1">
    <citation type="journal article" date="2022" name="bioRxiv">
        <title>Genomics of Preaxostyla Flagellates Illuminates Evolutionary Transitions and the Path Towards Mitochondrial Loss.</title>
        <authorList>
            <person name="Novak L.V.F."/>
            <person name="Treitli S.C."/>
            <person name="Pyrih J."/>
            <person name="Halakuc P."/>
            <person name="Pipaliya S.V."/>
            <person name="Vacek V."/>
            <person name="Brzon O."/>
            <person name="Soukal P."/>
            <person name="Eme L."/>
            <person name="Dacks J.B."/>
            <person name="Karnkowska A."/>
            <person name="Elias M."/>
            <person name="Hampl V."/>
        </authorList>
    </citation>
    <scope>NUCLEOTIDE SEQUENCE [LARGE SCALE GENOMIC DNA]</scope>
    <source>
        <strain evidence="3">NAU3</strain>
        <tissue evidence="3">Gut</tissue>
    </source>
</reference>
<sequence>MSVSPTSPTPTNTYGEESPTGPKSEIKDEWEGKPMNIIMGLLKDLRNGVDITRGSIPTFLLEPRSLTERFTSFMDHSELLLSRSNLKSPLDRMLSVTTWFFSGWHDQFHGVTSPCNPTHGEFFRCWWDQSNGTRTWYMAEQVTHHPPVTAFRIENSGRVCHSNIRKETHPTKSVEQEDGTREKDQQETPDNAHPKIASVSETLIPTQSLTASSPTSSDSQPSPSHSPSVPLDHPHTPTNTPPTEPSFSVTGDVQIDITLYGNSVAVGLVGMAEAKIKQMADWEGAKSEPEETYCLSFPTVWCGGIVFGKRVLELKGEVEIVCPETKTKAVLFFKGKPWLFGNYHQVSGWVGDLMPTADLKQHATMELRGNWKTHLEMCDFRELGGNGGGREDPKNMEQLRAKKRKEPWKRIFSVETAPQTSMKVVPLELQEPIESRIVWTDVCAALRNHDIDTAGVFKSKIEKDEMDKAKMRRYMVEQMCREDEERQVEEAKRKKEEQTPTDSPQTESTTSTEEQPTPSSAVSSLDLTCKSCDRYMSVSQPVGSTVTTPQPPPLNLIQRFFFFDEENCRWRWNLDPRNGWNEEEAEVSCFNVVDANDVMRRRRRERMARTSQQASMQRDREERIGPSFTPMPPFFNGEKCRLERRGDDERVRSFDPTGVTVGETWPEHYFPRETERTDDLLDEKS</sequence>
<keyword evidence="4" id="KW-1185">Reference proteome</keyword>